<dbReference type="GO" id="GO:0008081">
    <property type="term" value="F:phosphoric diester hydrolase activity"/>
    <property type="evidence" value="ECO:0000318"/>
    <property type="project" value="GO_Central"/>
</dbReference>
<organism evidence="14 15">
    <name type="scientific">Strongylocentrotus purpuratus</name>
    <name type="common">Purple sea urchin</name>
    <dbReference type="NCBI Taxonomy" id="7668"/>
    <lineage>
        <taxon>Eukaryota</taxon>
        <taxon>Metazoa</taxon>
        <taxon>Echinodermata</taxon>
        <taxon>Eleutherozoa</taxon>
        <taxon>Echinozoa</taxon>
        <taxon>Echinoidea</taxon>
        <taxon>Euechinoidea</taxon>
        <taxon>Echinacea</taxon>
        <taxon>Camarodonta</taxon>
        <taxon>Echinidea</taxon>
        <taxon>Strongylocentrotidae</taxon>
        <taxon>Strongylocentrotus</taxon>
    </lineage>
</organism>
<sequence length="290" mass="33417">MATRKLLHKPKRNKIRAKLIAHRGGAGEELENTITAFTRASQKDVHMLELDCYLTRDNHVVVSHDAHLLALTGQDVYIHDVDYKDLPCLKPVLEVEFAKGQTCCGNSNDRNIPLLRDVFERCPRVPMNLDVGTDNDVLIDKVIEMVVEFKREDITILGNTDENMTRKLHAKAPELLLFFSEQSFYRLLKVFYLGVIPFVSFKESFLEIPLGSVLKDAGMENWIFTTFPRLYDAVVLNPLLVFHLHRRGIKVFMWVLNTEEQWEQCFACGADAVMTDYPSKLRDYAKEKKL</sequence>
<evidence type="ECO:0000256" key="4">
    <source>
        <dbReference type="ARBA" id="ARBA00022801"/>
    </source>
</evidence>
<comment type="catalytic activity">
    <reaction evidence="12">
        <text>N,1-di-(9Z-octadecenoyl)-sn-glycero-3-phosphoethanolamine + H2O = N-(9Z-octadecenoyl) ethanolamine + 1-(9Z-octadecenoyl)-sn-glycero-3-phosphate + H(+)</text>
        <dbReference type="Rhea" id="RHEA:56460"/>
        <dbReference type="ChEBI" id="CHEBI:15377"/>
        <dbReference type="ChEBI" id="CHEBI:15378"/>
        <dbReference type="ChEBI" id="CHEBI:71466"/>
        <dbReference type="ChEBI" id="CHEBI:74544"/>
        <dbReference type="ChEBI" id="CHEBI:85222"/>
    </reaction>
    <physiologicalReaction direction="left-to-right" evidence="12">
        <dbReference type="Rhea" id="RHEA:56461"/>
    </physiologicalReaction>
</comment>
<dbReference type="PROSITE" id="PS51704">
    <property type="entry name" value="GP_PDE"/>
    <property type="match status" value="1"/>
</dbReference>
<dbReference type="SUPFAM" id="SSF51695">
    <property type="entry name" value="PLC-like phosphodiesterases"/>
    <property type="match status" value="1"/>
</dbReference>
<evidence type="ECO:0000256" key="5">
    <source>
        <dbReference type="ARBA" id="ARBA00022989"/>
    </source>
</evidence>
<dbReference type="AlphaFoldDB" id="A0A7M7P8Q5"/>
<evidence type="ECO:0000256" key="2">
    <source>
        <dbReference type="ARBA" id="ARBA00007277"/>
    </source>
</evidence>
<evidence type="ECO:0000313" key="14">
    <source>
        <dbReference type="EnsemblMetazoa" id="XP_030846856"/>
    </source>
</evidence>
<dbReference type="GO" id="GO:0046475">
    <property type="term" value="P:glycerophospholipid catabolic process"/>
    <property type="evidence" value="ECO:0000318"/>
    <property type="project" value="GO_Central"/>
</dbReference>
<dbReference type="FunFam" id="3.20.20.190:FF:000095">
    <property type="entry name" value="Uncharacterized protein"/>
    <property type="match status" value="1"/>
</dbReference>
<keyword evidence="15" id="KW-1185">Reference proteome</keyword>
<comment type="catalytic activity">
    <reaction evidence="11">
        <text>1-O-(1Z-octadecenyl)-sn-glycero-3-phospho-N-hexadecanoyl-ethanolamine + H2O = 1-O-(1Z-octadecenyl)-sn-glycero-3-phosphate + N-hexadecanoylethanolamine + H(+)</text>
        <dbReference type="Rhea" id="RHEA:53184"/>
        <dbReference type="ChEBI" id="CHEBI:15377"/>
        <dbReference type="ChEBI" id="CHEBI:15378"/>
        <dbReference type="ChEBI" id="CHEBI:71464"/>
        <dbReference type="ChEBI" id="CHEBI:137009"/>
        <dbReference type="ChEBI" id="CHEBI:137017"/>
    </reaction>
    <physiologicalReaction direction="left-to-right" evidence="11">
        <dbReference type="Rhea" id="RHEA:53185"/>
    </physiologicalReaction>
</comment>
<evidence type="ECO:0000256" key="10">
    <source>
        <dbReference type="ARBA" id="ARBA00047538"/>
    </source>
</evidence>
<evidence type="ECO:0000256" key="6">
    <source>
        <dbReference type="ARBA" id="ARBA00023098"/>
    </source>
</evidence>
<evidence type="ECO:0000256" key="12">
    <source>
        <dbReference type="ARBA" id="ARBA00048947"/>
    </source>
</evidence>
<dbReference type="InterPro" id="IPR017946">
    <property type="entry name" value="PLC-like_Pdiesterase_TIM-brl"/>
</dbReference>
<dbReference type="PANTHER" id="PTHR42758:SF2">
    <property type="entry name" value="PHOSPHATIDYLGLYCEROL PHOSPHOLIPASE C"/>
    <property type="match status" value="1"/>
</dbReference>
<comment type="subcellular location">
    <subcellularLocation>
        <location evidence="1">Membrane</location>
    </subcellularLocation>
</comment>
<evidence type="ECO:0000259" key="13">
    <source>
        <dbReference type="PROSITE" id="PS51704"/>
    </source>
</evidence>
<comment type="catalytic activity">
    <reaction evidence="8">
        <text>1-O-hexadecyl-sn-glycero-3-phosphocholine + H2O = 1-O-hexadecyl-sn-glycero-3-phosphate + choline + H(+)</text>
        <dbReference type="Rhea" id="RHEA:41143"/>
        <dbReference type="ChEBI" id="CHEBI:15354"/>
        <dbReference type="ChEBI" id="CHEBI:15377"/>
        <dbReference type="ChEBI" id="CHEBI:15378"/>
        <dbReference type="ChEBI" id="CHEBI:64496"/>
        <dbReference type="ChEBI" id="CHEBI:77580"/>
    </reaction>
    <physiologicalReaction direction="left-to-right" evidence="8">
        <dbReference type="Rhea" id="RHEA:41144"/>
    </physiologicalReaction>
</comment>
<keyword evidence="4" id="KW-0378">Hydrolase</keyword>
<accession>A0A7M7P8Q5</accession>
<comment type="similarity">
    <text evidence="2">Belongs to the glycerophosphoryl diester phosphodiesterase family.</text>
</comment>
<comment type="catalytic activity">
    <reaction evidence="9">
        <text>N-(5Z,8Z,11Z,14Z-eicosatetraenoyl)-1-(9Z-octadecenoyl)-sn-glycero-3-phosphoethanolamine + H2O = N-(5Z,8Z,11Z,14Z-eicosatetraenoyl)-ethanolamine + 1-(9Z-octadecenoyl)-sn-glycero-3-phosphate + H(+)</text>
        <dbReference type="Rhea" id="RHEA:45544"/>
        <dbReference type="ChEBI" id="CHEBI:2700"/>
        <dbReference type="ChEBI" id="CHEBI:15377"/>
        <dbReference type="ChEBI" id="CHEBI:15378"/>
        <dbReference type="ChEBI" id="CHEBI:74544"/>
        <dbReference type="ChEBI" id="CHEBI:85223"/>
    </reaction>
    <physiologicalReaction direction="left-to-right" evidence="9">
        <dbReference type="Rhea" id="RHEA:45545"/>
    </physiologicalReaction>
</comment>
<comment type="catalytic activity">
    <reaction evidence="10">
        <text>N-hexadecanoyl-1-(9Z-octadecenoyl)-sn-glycero-3-phosphoethanolamine + H2O = N-hexadecanoylethanolamine + 1-(9Z-octadecenoyl)-sn-glycero-3-phosphate + H(+)</text>
        <dbReference type="Rhea" id="RHEA:53168"/>
        <dbReference type="ChEBI" id="CHEBI:15377"/>
        <dbReference type="ChEBI" id="CHEBI:15378"/>
        <dbReference type="ChEBI" id="CHEBI:71464"/>
        <dbReference type="ChEBI" id="CHEBI:74544"/>
        <dbReference type="ChEBI" id="CHEBI:85217"/>
    </reaction>
    <physiologicalReaction direction="left-to-right" evidence="10">
        <dbReference type="Rhea" id="RHEA:53169"/>
    </physiologicalReaction>
</comment>
<evidence type="ECO:0000313" key="15">
    <source>
        <dbReference type="Proteomes" id="UP000007110"/>
    </source>
</evidence>
<evidence type="ECO:0000256" key="9">
    <source>
        <dbReference type="ARBA" id="ARBA00047392"/>
    </source>
</evidence>
<dbReference type="OrthoDB" id="1058301at2759"/>
<reference evidence="14" key="2">
    <citation type="submission" date="2021-01" db="UniProtKB">
        <authorList>
            <consortium name="EnsemblMetazoa"/>
        </authorList>
    </citation>
    <scope>IDENTIFICATION</scope>
</reference>
<proteinExistence type="inferred from homology"/>
<dbReference type="EnsemblMetazoa" id="XM_030990996">
    <property type="protein sequence ID" value="XP_030846856"/>
    <property type="gene ID" value="LOC584772"/>
</dbReference>
<keyword evidence="3" id="KW-0812">Transmembrane</keyword>
<evidence type="ECO:0000256" key="8">
    <source>
        <dbReference type="ARBA" id="ARBA00036083"/>
    </source>
</evidence>
<dbReference type="Pfam" id="PF03009">
    <property type="entry name" value="GDPD"/>
    <property type="match status" value="1"/>
</dbReference>
<evidence type="ECO:0000256" key="3">
    <source>
        <dbReference type="ARBA" id="ARBA00022692"/>
    </source>
</evidence>
<reference evidence="15" key="1">
    <citation type="submission" date="2015-02" db="EMBL/GenBank/DDBJ databases">
        <title>Genome sequencing for Strongylocentrotus purpuratus.</title>
        <authorList>
            <person name="Murali S."/>
            <person name="Liu Y."/>
            <person name="Vee V."/>
            <person name="English A."/>
            <person name="Wang M."/>
            <person name="Skinner E."/>
            <person name="Han Y."/>
            <person name="Muzny D.M."/>
            <person name="Worley K.C."/>
            <person name="Gibbs R.A."/>
        </authorList>
    </citation>
    <scope>NUCLEOTIDE SEQUENCE</scope>
</reference>
<feature type="domain" description="GP-PDE" evidence="13">
    <location>
        <begin position="17"/>
        <end position="285"/>
    </location>
</feature>
<dbReference type="OMA" id="MWVLNTE"/>
<name>A0A7M7P8Q5_STRPU</name>
<evidence type="ECO:0000256" key="1">
    <source>
        <dbReference type="ARBA" id="ARBA00004370"/>
    </source>
</evidence>
<dbReference type="InterPro" id="IPR030395">
    <property type="entry name" value="GP_PDE_dom"/>
</dbReference>
<dbReference type="Gene3D" id="3.20.20.190">
    <property type="entry name" value="Phosphatidylinositol (PI) phosphodiesterase"/>
    <property type="match status" value="1"/>
</dbReference>
<evidence type="ECO:0000256" key="7">
    <source>
        <dbReference type="ARBA" id="ARBA00023136"/>
    </source>
</evidence>
<dbReference type="GO" id="GO:0004622">
    <property type="term" value="F:phosphatidylcholine lysophospholipase activity"/>
    <property type="evidence" value="ECO:0000318"/>
    <property type="project" value="GO_Central"/>
</dbReference>
<dbReference type="GeneID" id="584772"/>
<dbReference type="KEGG" id="spu:584772"/>
<keyword evidence="7" id="KW-0472">Membrane</keyword>
<dbReference type="InParanoid" id="A0A7M7P8Q5"/>
<keyword evidence="6" id="KW-0443">Lipid metabolism</keyword>
<dbReference type="PANTHER" id="PTHR42758">
    <property type="entry name" value="PHOSPHATIDYLGLYCEROL PHOSPHOLIPASE C"/>
    <property type="match status" value="1"/>
</dbReference>
<protein>
    <recommendedName>
        <fullName evidence="13">GP-PDE domain-containing protein</fullName>
    </recommendedName>
</protein>
<dbReference type="InterPro" id="IPR052271">
    <property type="entry name" value="GDPD-Related"/>
</dbReference>
<dbReference type="GO" id="GO:0005789">
    <property type="term" value="C:endoplasmic reticulum membrane"/>
    <property type="evidence" value="ECO:0000318"/>
    <property type="project" value="GO_Central"/>
</dbReference>
<dbReference type="Proteomes" id="UP000007110">
    <property type="component" value="Unassembled WGS sequence"/>
</dbReference>
<evidence type="ECO:0000256" key="11">
    <source>
        <dbReference type="ARBA" id="ARBA00048580"/>
    </source>
</evidence>
<dbReference type="RefSeq" id="XP_030846856.1">
    <property type="nucleotide sequence ID" value="XM_030990996.1"/>
</dbReference>
<keyword evidence="5" id="KW-1133">Transmembrane helix</keyword>